<proteinExistence type="predicted"/>
<name>A0A6G3MHV2_HENSL</name>
<dbReference type="PANTHER" id="PTHR43238">
    <property type="entry name" value="GDP-L-FUCOSE SYNTHASE"/>
    <property type="match status" value="1"/>
</dbReference>
<dbReference type="PANTHER" id="PTHR43238:SF1">
    <property type="entry name" value="GDP-L-FUCOSE SYNTHASE"/>
    <property type="match status" value="1"/>
</dbReference>
<dbReference type="InterPro" id="IPR001509">
    <property type="entry name" value="Epimerase_deHydtase"/>
</dbReference>
<evidence type="ECO:0000259" key="1">
    <source>
        <dbReference type="Pfam" id="PF01370"/>
    </source>
</evidence>
<dbReference type="EMBL" id="GHBP01004332">
    <property type="protein sequence ID" value="NDJ93628.1"/>
    <property type="molecule type" value="Transcribed_RNA"/>
</dbReference>
<dbReference type="Gene3D" id="3.40.50.720">
    <property type="entry name" value="NAD(P)-binding Rossmann-like Domain"/>
    <property type="match status" value="1"/>
</dbReference>
<dbReference type="AlphaFoldDB" id="A0A6G3MHV2"/>
<accession>A0A6G3MHV2</accession>
<sequence>MHFEKVVLITGGSGLVGKNLEMLVKEENSQSEKFIFLSSKDANLEILEEVRNIFEKYMPDYVINLAANVGGLFKNLRQNLQILQSNMSISQNVLNCAREYKVYWF</sequence>
<organism evidence="2">
    <name type="scientific">Henneguya salminicola</name>
    <name type="common">Myxosporean</name>
    <dbReference type="NCBI Taxonomy" id="69463"/>
    <lineage>
        <taxon>Eukaryota</taxon>
        <taxon>Metazoa</taxon>
        <taxon>Cnidaria</taxon>
        <taxon>Myxozoa</taxon>
        <taxon>Myxosporea</taxon>
        <taxon>Bivalvulida</taxon>
        <taxon>Platysporina</taxon>
        <taxon>Myxobolidae</taxon>
        <taxon>Henneguya</taxon>
    </lineage>
</organism>
<reference evidence="2" key="1">
    <citation type="submission" date="2018-11" db="EMBL/GenBank/DDBJ databases">
        <title>Henneguya salminicola genome and transcriptome.</title>
        <authorList>
            <person name="Yahalomi D."/>
            <person name="Atkinson S.D."/>
            <person name="Neuhof M."/>
            <person name="Chang E.S."/>
            <person name="Philippe H."/>
            <person name="Cartwright P."/>
            <person name="Bartholomew J.L."/>
            <person name="Huchon D."/>
        </authorList>
    </citation>
    <scope>NUCLEOTIDE SEQUENCE</scope>
    <source>
        <strain evidence="2">Hz1</strain>
        <tissue evidence="2">Whole</tissue>
    </source>
</reference>
<evidence type="ECO:0000313" key="2">
    <source>
        <dbReference type="EMBL" id="NDJ93628.1"/>
    </source>
</evidence>
<dbReference type="InterPro" id="IPR036291">
    <property type="entry name" value="NAD(P)-bd_dom_sf"/>
</dbReference>
<protein>
    <submittedName>
        <fullName evidence="2">GDP-L-fucose synthase (Trinotate prediction)</fullName>
    </submittedName>
</protein>
<feature type="domain" description="NAD-dependent epimerase/dehydratase" evidence="1">
    <location>
        <begin position="7"/>
        <end position="102"/>
    </location>
</feature>
<dbReference type="SUPFAM" id="SSF51735">
    <property type="entry name" value="NAD(P)-binding Rossmann-fold domains"/>
    <property type="match status" value="1"/>
</dbReference>
<dbReference type="Pfam" id="PF01370">
    <property type="entry name" value="Epimerase"/>
    <property type="match status" value="1"/>
</dbReference>
<dbReference type="GO" id="GO:0050577">
    <property type="term" value="F:GDP-L-fucose synthase activity"/>
    <property type="evidence" value="ECO:0007669"/>
    <property type="project" value="TreeGrafter"/>
</dbReference>